<dbReference type="EMBL" id="UINC01038415">
    <property type="protein sequence ID" value="SVB35404.1"/>
    <property type="molecule type" value="Genomic_DNA"/>
</dbReference>
<comment type="similarity">
    <text evidence="1">Belongs to the ATP-dependent AMP-binding enzyme family.</text>
</comment>
<protein>
    <recommendedName>
        <fullName evidence="6">AMP-dependent synthetase/ligase domain-containing protein</fullName>
    </recommendedName>
</protein>
<dbReference type="AlphaFoldDB" id="A0A382DBP3"/>
<dbReference type="PROSITE" id="PS00455">
    <property type="entry name" value="AMP_BINDING"/>
    <property type="match status" value="1"/>
</dbReference>
<dbReference type="InterPro" id="IPR042099">
    <property type="entry name" value="ANL_N_sf"/>
</dbReference>
<feature type="non-terminal residue" evidence="5">
    <location>
        <position position="1"/>
    </location>
</feature>
<proteinExistence type="inferred from homology"/>
<sequence>VNLPTRDKGQERERFPTIVHSLIDAAKKYPERSAVICDGNSLTYEEVNLAAASLAITLRQRGIKSGDRIAVIAPASLQLPQIIFGVMGAEAQVTMMNPNFTQRELEPLFRISEPKAVLCHPKLRRTLLRLSKKLGFEVISISDELWCNSNDWVIDRLPNGANMAVLLFTGGTTGLSKGVPHTHEQVIASLLAIEDRWPTSLDCEVFLNIPPLFHIVGLYHGCFQPVFGRSTALLISRFEPEEVFNLINKYRVSILIAGVPAAYIAMLNHPAFDKVNYKSIRFACGGGAPLAKETLHEWERRTGVPALEGYGMTEGAPTCNNPFSGERRVLSVGKPVYGIELEIVDVATGTIEMNDGEHGEIRVRGSHIAGGYFNNAEATSSAFRENWLYTGDIAYRDRDGFIYIVDRAKDMAIVSGFNVFPREIDEILMAHPHIKEAASIAVPDAEKGEVIKAFVCLNDGSNLTEDQIKDYCREDLVGYKIPKQIIFQEGLPKTPVGKIDKNQLRK</sequence>
<feature type="domain" description="AMP-dependent synthetase/ligase" evidence="3">
    <location>
        <begin position="24"/>
        <end position="373"/>
    </location>
</feature>
<dbReference type="Gene3D" id="3.30.300.30">
    <property type="match status" value="1"/>
</dbReference>
<dbReference type="Pfam" id="PF00501">
    <property type="entry name" value="AMP-binding"/>
    <property type="match status" value="1"/>
</dbReference>
<evidence type="ECO:0008006" key="6">
    <source>
        <dbReference type="Google" id="ProtNLM"/>
    </source>
</evidence>
<evidence type="ECO:0000313" key="5">
    <source>
        <dbReference type="EMBL" id="SVB35404.1"/>
    </source>
</evidence>
<name>A0A382DBP3_9ZZZZ</name>
<dbReference type="InterPro" id="IPR020845">
    <property type="entry name" value="AMP-binding_CS"/>
</dbReference>
<dbReference type="InterPro" id="IPR025110">
    <property type="entry name" value="AMP-bd_C"/>
</dbReference>
<feature type="domain" description="AMP-binding enzyme C-terminal" evidence="4">
    <location>
        <begin position="423"/>
        <end position="498"/>
    </location>
</feature>
<keyword evidence="2" id="KW-0436">Ligase</keyword>
<accession>A0A382DBP3</accession>
<dbReference type="Pfam" id="PF13193">
    <property type="entry name" value="AMP-binding_C"/>
    <property type="match status" value="1"/>
</dbReference>
<evidence type="ECO:0000259" key="3">
    <source>
        <dbReference type="Pfam" id="PF00501"/>
    </source>
</evidence>
<dbReference type="InterPro" id="IPR000873">
    <property type="entry name" value="AMP-dep_synth/lig_dom"/>
</dbReference>
<evidence type="ECO:0000256" key="2">
    <source>
        <dbReference type="ARBA" id="ARBA00022598"/>
    </source>
</evidence>
<dbReference type="PANTHER" id="PTHR24096:SF149">
    <property type="entry name" value="AMP-BINDING DOMAIN-CONTAINING PROTEIN-RELATED"/>
    <property type="match status" value="1"/>
</dbReference>
<reference evidence="5" key="1">
    <citation type="submission" date="2018-05" db="EMBL/GenBank/DDBJ databases">
        <authorList>
            <person name="Lanie J.A."/>
            <person name="Ng W.-L."/>
            <person name="Kazmierczak K.M."/>
            <person name="Andrzejewski T.M."/>
            <person name="Davidsen T.M."/>
            <person name="Wayne K.J."/>
            <person name="Tettelin H."/>
            <person name="Glass J.I."/>
            <person name="Rusch D."/>
            <person name="Podicherti R."/>
            <person name="Tsui H.-C.T."/>
            <person name="Winkler M.E."/>
        </authorList>
    </citation>
    <scope>NUCLEOTIDE SEQUENCE</scope>
</reference>
<dbReference type="GO" id="GO:0016405">
    <property type="term" value="F:CoA-ligase activity"/>
    <property type="evidence" value="ECO:0007669"/>
    <property type="project" value="TreeGrafter"/>
</dbReference>
<dbReference type="FunFam" id="3.30.300.30:FF:000008">
    <property type="entry name" value="2,3-dihydroxybenzoate-AMP ligase"/>
    <property type="match status" value="1"/>
</dbReference>
<evidence type="ECO:0000259" key="4">
    <source>
        <dbReference type="Pfam" id="PF13193"/>
    </source>
</evidence>
<dbReference type="InterPro" id="IPR045851">
    <property type="entry name" value="AMP-bd_C_sf"/>
</dbReference>
<dbReference type="Gene3D" id="3.40.50.12780">
    <property type="entry name" value="N-terminal domain of ligase-like"/>
    <property type="match status" value="1"/>
</dbReference>
<dbReference type="SUPFAM" id="SSF56801">
    <property type="entry name" value="Acetyl-CoA synthetase-like"/>
    <property type="match status" value="1"/>
</dbReference>
<dbReference type="PANTHER" id="PTHR24096">
    <property type="entry name" value="LONG-CHAIN-FATTY-ACID--COA LIGASE"/>
    <property type="match status" value="1"/>
</dbReference>
<organism evidence="5">
    <name type="scientific">marine metagenome</name>
    <dbReference type="NCBI Taxonomy" id="408172"/>
    <lineage>
        <taxon>unclassified sequences</taxon>
        <taxon>metagenomes</taxon>
        <taxon>ecological metagenomes</taxon>
    </lineage>
</organism>
<evidence type="ECO:0000256" key="1">
    <source>
        <dbReference type="ARBA" id="ARBA00006432"/>
    </source>
</evidence>
<gene>
    <name evidence="5" type="ORF">METZ01_LOCUS188258</name>
</gene>